<protein>
    <recommendedName>
        <fullName evidence="1">SnoaL-like domain-containing protein</fullName>
    </recommendedName>
</protein>
<accession>A0A1T4RZ60</accession>
<dbReference type="InterPro" id="IPR032710">
    <property type="entry name" value="NTF2-like_dom_sf"/>
</dbReference>
<sequence length="152" mass="16497">MPAVVALYHQTINKSLKKKIIMENQTLAVVKAFVTAVQQVDLEKLGALLHPAITWDQPGSNRFSGVKNSSGEVFQMVGGMFEVSANTMKLSDVKSITVNGDQAAVVLRWQASRDGATLDTDNVDVYTVKDGQIVAAKVYAADTAHEDLFWGN</sequence>
<dbReference type="EMBL" id="FUWZ01000002">
    <property type="protein sequence ID" value="SKA21197.1"/>
    <property type="molecule type" value="Genomic_DNA"/>
</dbReference>
<name>A0A1T4RZ60_9BACT</name>
<evidence type="ECO:0000313" key="2">
    <source>
        <dbReference type="EMBL" id="SKA21197.1"/>
    </source>
</evidence>
<dbReference type="AlphaFoldDB" id="A0A1T4RZ60"/>
<dbReference type="STRING" id="634771.SAMN04488128_1021604"/>
<dbReference type="Proteomes" id="UP000190367">
    <property type="component" value="Unassembled WGS sequence"/>
</dbReference>
<reference evidence="3" key="1">
    <citation type="submission" date="2017-02" db="EMBL/GenBank/DDBJ databases">
        <authorList>
            <person name="Varghese N."/>
            <person name="Submissions S."/>
        </authorList>
    </citation>
    <scope>NUCLEOTIDE SEQUENCE [LARGE SCALE GENOMIC DNA]</scope>
    <source>
        <strain evidence="3">DSM 22224</strain>
    </source>
</reference>
<dbReference type="Pfam" id="PF12680">
    <property type="entry name" value="SnoaL_2"/>
    <property type="match status" value="1"/>
</dbReference>
<dbReference type="InterPro" id="IPR037401">
    <property type="entry name" value="SnoaL-like"/>
</dbReference>
<gene>
    <name evidence="2" type="ORF">SAMN04488128_1021604</name>
</gene>
<keyword evidence="3" id="KW-1185">Reference proteome</keyword>
<evidence type="ECO:0000313" key="3">
    <source>
        <dbReference type="Proteomes" id="UP000190367"/>
    </source>
</evidence>
<dbReference type="SUPFAM" id="SSF54427">
    <property type="entry name" value="NTF2-like"/>
    <property type="match status" value="1"/>
</dbReference>
<proteinExistence type="predicted"/>
<evidence type="ECO:0000259" key="1">
    <source>
        <dbReference type="Pfam" id="PF12680"/>
    </source>
</evidence>
<dbReference type="Gene3D" id="3.10.450.50">
    <property type="match status" value="1"/>
</dbReference>
<feature type="domain" description="SnoaL-like" evidence="1">
    <location>
        <begin position="30"/>
        <end position="135"/>
    </location>
</feature>
<organism evidence="2 3">
    <name type="scientific">Chitinophaga eiseniae</name>
    <dbReference type="NCBI Taxonomy" id="634771"/>
    <lineage>
        <taxon>Bacteria</taxon>
        <taxon>Pseudomonadati</taxon>
        <taxon>Bacteroidota</taxon>
        <taxon>Chitinophagia</taxon>
        <taxon>Chitinophagales</taxon>
        <taxon>Chitinophagaceae</taxon>
        <taxon>Chitinophaga</taxon>
    </lineage>
</organism>